<evidence type="ECO:0000313" key="3">
    <source>
        <dbReference type="Proteomes" id="UP001595965"/>
    </source>
</evidence>
<dbReference type="Proteomes" id="UP001595965">
    <property type="component" value="Unassembled WGS sequence"/>
</dbReference>
<dbReference type="RefSeq" id="WP_344227316.1">
    <property type="nucleotide sequence ID" value="NZ_BAAALH010000001.1"/>
</dbReference>
<evidence type="ECO:0000313" key="2">
    <source>
        <dbReference type="EMBL" id="MFC4429942.1"/>
    </source>
</evidence>
<dbReference type="EMBL" id="JBHSEN010000002">
    <property type="protein sequence ID" value="MFC4429942.1"/>
    <property type="molecule type" value="Genomic_DNA"/>
</dbReference>
<reference evidence="3" key="1">
    <citation type="journal article" date="2019" name="Int. J. Syst. Evol. Microbiol.">
        <title>The Global Catalogue of Microorganisms (GCM) 10K type strain sequencing project: providing services to taxonomists for standard genome sequencing and annotation.</title>
        <authorList>
            <consortium name="The Broad Institute Genomics Platform"/>
            <consortium name="The Broad Institute Genome Sequencing Center for Infectious Disease"/>
            <person name="Wu L."/>
            <person name="Ma J."/>
        </authorList>
    </citation>
    <scope>NUCLEOTIDE SEQUENCE [LARGE SCALE GENOMIC DNA]</scope>
    <source>
        <strain evidence="3">CGMCC 1.12125</strain>
    </source>
</reference>
<evidence type="ECO:0008006" key="4">
    <source>
        <dbReference type="Google" id="ProtNLM"/>
    </source>
</evidence>
<organism evidence="2 3">
    <name type="scientific">Citricoccus alkalitolerans</name>
    <dbReference type="NCBI Taxonomy" id="246603"/>
    <lineage>
        <taxon>Bacteria</taxon>
        <taxon>Bacillati</taxon>
        <taxon>Actinomycetota</taxon>
        <taxon>Actinomycetes</taxon>
        <taxon>Micrococcales</taxon>
        <taxon>Micrococcaceae</taxon>
        <taxon>Citricoccus</taxon>
    </lineage>
</organism>
<keyword evidence="3" id="KW-1185">Reference proteome</keyword>
<sequence length="226" mass="23554">MTLTAAPGTASPAGRPAESAVQPTRGPTVANPGVEPMEFLVPGLPYAGPELRGMELSGLIVHVIGDLYVEADQPGSGAAAPRMRAAAVLRLAAPVVAGRWAAMGLTAAWVLAGGPPPAALEASVQRFHRIPLQPLSVGLRLEQSDAASQPADVVDAFGLPCTSVERTIEDLLRRAGDPHRAAAAMTAAARLLPLTDTVALRDRFESRRKRCGMATARRALERLLPG</sequence>
<protein>
    <recommendedName>
        <fullName evidence="4">AbiEi antitoxin C-terminal domain-containing protein</fullName>
    </recommendedName>
</protein>
<evidence type="ECO:0000256" key="1">
    <source>
        <dbReference type="SAM" id="MobiDB-lite"/>
    </source>
</evidence>
<proteinExistence type="predicted"/>
<comment type="caution">
    <text evidence="2">The sequence shown here is derived from an EMBL/GenBank/DDBJ whole genome shotgun (WGS) entry which is preliminary data.</text>
</comment>
<accession>A0ABV8XZU0</accession>
<feature type="region of interest" description="Disordered" evidence="1">
    <location>
        <begin position="1"/>
        <end position="34"/>
    </location>
</feature>
<gene>
    <name evidence="2" type="ORF">ACFO0K_09640</name>
</gene>
<name>A0ABV8XZU0_9MICC</name>